<keyword evidence="7" id="KW-1185">Reference proteome</keyword>
<dbReference type="RefSeq" id="WP_085365521.1">
    <property type="nucleotide sequence ID" value="NZ_CAUJPZ010000010.1"/>
</dbReference>
<dbReference type="SUPFAM" id="SSF53850">
    <property type="entry name" value="Periplasmic binding protein-like II"/>
    <property type="match status" value="1"/>
</dbReference>
<evidence type="ECO:0000256" key="4">
    <source>
        <dbReference type="ARBA" id="ARBA00023163"/>
    </source>
</evidence>
<dbReference type="PROSITE" id="PS50931">
    <property type="entry name" value="HTH_LYSR"/>
    <property type="match status" value="1"/>
</dbReference>
<evidence type="ECO:0000256" key="2">
    <source>
        <dbReference type="ARBA" id="ARBA00023015"/>
    </source>
</evidence>
<protein>
    <submittedName>
        <fullName evidence="6">Transcriptional regulator</fullName>
    </submittedName>
</protein>
<evidence type="ECO:0000313" key="6">
    <source>
        <dbReference type="EMBL" id="OSI17848.1"/>
    </source>
</evidence>
<dbReference type="PRINTS" id="PR00039">
    <property type="entry name" value="HTHLYSR"/>
</dbReference>
<keyword evidence="2" id="KW-0805">Transcription regulation</keyword>
<accession>A0A1X3DD45</accession>
<reference evidence="7" key="1">
    <citation type="submission" date="2017-01" db="EMBL/GenBank/DDBJ databases">
        <authorList>
            <person name="Wolfgang W.J."/>
            <person name="Cole J."/>
            <person name="Wroblewski D."/>
            <person name="Mcginnis J."/>
            <person name="Musser K.A."/>
        </authorList>
    </citation>
    <scope>NUCLEOTIDE SEQUENCE [LARGE SCALE GENOMIC DNA]</scope>
    <source>
        <strain evidence="7">DSM 19151</strain>
    </source>
</reference>
<evidence type="ECO:0000256" key="1">
    <source>
        <dbReference type="ARBA" id="ARBA00009437"/>
    </source>
</evidence>
<name>A0A1X3DD45_9NEIS</name>
<dbReference type="FunFam" id="1.10.10.10:FF:000001">
    <property type="entry name" value="LysR family transcriptional regulator"/>
    <property type="match status" value="1"/>
</dbReference>
<dbReference type="GO" id="GO:0003700">
    <property type="term" value="F:DNA-binding transcription factor activity"/>
    <property type="evidence" value="ECO:0007669"/>
    <property type="project" value="InterPro"/>
</dbReference>
<comment type="similarity">
    <text evidence="1">Belongs to the LysR transcriptional regulatory family.</text>
</comment>
<dbReference type="SUPFAM" id="SSF46785">
    <property type="entry name" value="Winged helix' DNA-binding domain"/>
    <property type="match status" value="1"/>
</dbReference>
<evidence type="ECO:0000256" key="3">
    <source>
        <dbReference type="ARBA" id="ARBA00023125"/>
    </source>
</evidence>
<evidence type="ECO:0000313" key="7">
    <source>
        <dbReference type="Proteomes" id="UP000193118"/>
    </source>
</evidence>
<dbReference type="GO" id="GO:0043565">
    <property type="term" value="F:sequence-specific DNA binding"/>
    <property type="evidence" value="ECO:0007669"/>
    <property type="project" value="TreeGrafter"/>
</dbReference>
<dbReference type="Pfam" id="PF00126">
    <property type="entry name" value="HTH_1"/>
    <property type="match status" value="1"/>
</dbReference>
<feature type="domain" description="HTH lysR-type" evidence="5">
    <location>
        <begin position="6"/>
        <end position="63"/>
    </location>
</feature>
<dbReference type="AlphaFoldDB" id="A0A1X3DD45"/>
<dbReference type="Gene3D" id="3.40.190.10">
    <property type="entry name" value="Periplasmic binding protein-like II"/>
    <property type="match status" value="2"/>
</dbReference>
<dbReference type="GO" id="GO:0006351">
    <property type="term" value="P:DNA-templated transcription"/>
    <property type="evidence" value="ECO:0007669"/>
    <property type="project" value="TreeGrafter"/>
</dbReference>
<keyword evidence="4" id="KW-0804">Transcription</keyword>
<dbReference type="InterPro" id="IPR005119">
    <property type="entry name" value="LysR_subst-bd"/>
</dbReference>
<dbReference type="Proteomes" id="UP000193118">
    <property type="component" value="Unassembled WGS sequence"/>
</dbReference>
<dbReference type="GeneID" id="94580322"/>
<keyword evidence="3" id="KW-0238">DNA-binding</keyword>
<dbReference type="EMBL" id="MTBO01000007">
    <property type="protein sequence ID" value="OSI17848.1"/>
    <property type="molecule type" value="Genomic_DNA"/>
</dbReference>
<dbReference type="PANTHER" id="PTHR30537">
    <property type="entry name" value="HTH-TYPE TRANSCRIPTIONAL REGULATOR"/>
    <property type="match status" value="1"/>
</dbReference>
<proteinExistence type="inferred from homology"/>
<dbReference type="Gene3D" id="1.10.10.10">
    <property type="entry name" value="Winged helix-like DNA-binding domain superfamily/Winged helix DNA-binding domain"/>
    <property type="match status" value="1"/>
</dbReference>
<organism evidence="6 7">
    <name type="scientific">Neisseria dentiae</name>
    <dbReference type="NCBI Taxonomy" id="194197"/>
    <lineage>
        <taxon>Bacteria</taxon>
        <taxon>Pseudomonadati</taxon>
        <taxon>Pseudomonadota</taxon>
        <taxon>Betaproteobacteria</taxon>
        <taxon>Neisseriales</taxon>
        <taxon>Neisseriaceae</taxon>
        <taxon>Neisseria</taxon>
    </lineage>
</organism>
<dbReference type="PANTHER" id="PTHR30537:SF74">
    <property type="entry name" value="HTH-TYPE TRANSCRIPTIONAL REGULATOR TRPI"/>
    <property type="match status" value="1"/>
</dbReference>
<dbReference type="InterPro" id="IPR036388">
    <property type="entry name" value="WH-like_DNA-bd_sf"/>
</dbReference>
<sequence>MARILPSLDALYVFEAAARSGSFKAAAESLSVSATAVSHRIRALEEALGCALFVRRVRAVALTAEGELLLAAVTEGLDGISAAIERIRSGGRSKVTVSVTPEFAAKWLVPKLADFQTACPGIDLHVHASYAAADLNGGTADLAVRYGGGTFAGATAEPLFQERFAPVAAPWLKRKLPADAAQWPLIHMNWYLPQQQAFDWPAWAEQAGLPPVLFRHGTRYSDGTHAVQAAVAGHGVALLGLPLLAEELRLNLLEVVAEPVLHGRFYYVCMPDKRQVGAAVQTVKNWLLKSVV</sequence>
<gene>
    <name evidence="6" type="ORF">BWD09_04500</name>
</gene>
<dbReference type="InterPro" id="IPR036390">
    <property type="entry name" value="WH_DNA-bd_sf"/>
</dbReference>
<dbReference type="Pfam" id="PF03466">
    <property type="entry name" value="LysR_substrate"/>
    <property type="match status" value="1"/>
</dbReference>
<dbReference type="InterPro" id="IPR000847">
    <property type="entry name" value="LysR_HTH_N"/>
</dbReference>
<comment type="caution">
    <text evidence="6">The sequence shown here is derived from an EMBL/GenBank/DDBJ whole genome shotgun (WGS) entry which is preliminary data.</text>
</comment>
<dbReference type="CDD" id="cd08432">
    <property type="entry name" value="PBP2_GcdR_TrpI_HvrB_AmpR_like"/>
    <property type="match status" value="1"/>
</dbReference>
<dbReference type="InterPro" id="IPR058163">
    <property type="entry name" value="LysR-type_TF_proteobact-type"/>
</dbReference>
<dbReference type="STRING" id="194197.BWD09_04500"/>
<dbReference type="OrthoDB" id="9124618at2"/>
<evidence type="ECO:0000259" key="5">
    <source>
        <dbReference type="PROSITE" id="PS50931"/>
    </source>
</evidence>